<dbReference type="EC" id="2.7.11.22" evidence="2"/>
<evidence type="ECO:0000256" key="7">
    <source>
        <dbReference type="ARBA" id="ARBA00022741"/>
    </source>
</evidence>
<evidence type="ECO:0000256" key="10">
    <source>
        <dbReference type="ARBA" id="ARBA00022840"/>
    </source>
</evidence>
<keyword evidence="7 14" id="KW-0547">Nucleotide-binding</keyword>
<dbReference type="InterPro" id="IPR008271">
    <property type="entry name" value="Ser/Thr_kinase_AS"/>
</dbReference>
<comment type="catalytic activity">
    <reaction evidence="13">
        <text>L-seryl-[protein] + ATP = O-phospho-L-seryl-[protein] + ADP + H(+)</text>
        <dbReference type="Rhea" id="RHEA:17989"/>
        <dbReference type="Rhea" id="RHEA-COMP:9863"/>
        <dbReference type="Rhea" id="RHEA-COMP:11604"/>
        <dbReference type="ChEBI" id="CHEBI:15378"/>
        <dbReference type="ChEBI" id="CHEBI:29999"/>
        <dbReference type="ChEBI" id="CHEBI:30616"/>
        <dbReference type="ChEBI" id="CHEBI:83421"/>
        <dbReference type="ChEBI" id="CHEBI:456216"/>
        <dbReference type="EC" id="2.7.11.22"/>
    </reaction>
</comment>
<dbReference type="GO" id="GO:0010468">
    <property type="term" value="P:regulation of gene expression"/>
    <property type="evidence" value="ECO:0007669"/>
    <property type="project" value="TreeGrafter"/>
</dbReference>
<keyword evidence="11" id="KW-0131">Cell cycle</keyword>
<keyword evidence="8" id="KW-0498">Mitosis</keyword>
<evidence type="ECO:0000256" key="2">
    <source>
        <dbReference type="ARBA" id="ARBA00012425"/>
    </source>
</evidence>
<dbReference type="PROSITE" id="PS00107">
    <property type="entry name" value="PROTEIN_KINASE_ATP"/>
    <property type="match status" value="1"/>
</dbReference>
<dbReference type="InterPro" id="IPR000719">
    <property type="entry name" value="Prot_kinase_dom"/>
</dbReference>
<dbReference type="Pfam" id="PF00069">
    <property type="entry name" value="Pkinase"/>
    <property type="match status" value="1"/>
</dbReference>
<dbReference type="CDD" id="cd07829">
    <property type="entry name" value="STKc_CDK_like"/>
    <property type="match status" value="1"/>
</dbReference>
<dbReference type="FunFam" id="1.10.510.10:FF:000624">
    <property type="entry name" value="Mitogen-activated protein kinase"/>
    <property type="match status" value="1"/>
</dbReference>
<dbReference type="Gene3D" id="3.30.200.20">
    <property type="entry name" value="Phosphorylase Kinase, domain 1"/>
    <property type="match status" value="1"/>
</dbReference>
<protein>
    <recommendedName>
        <fullName evidence="2">cyclin-dependent kinase</fullName>
        <ecNumber evidence="2">2.7.11.22</ecNumber>
    </recommendedName>
</protein>
<evidence type="ECO:0000256" key="11">
    <source>
        <dbReference type="ARBA" id="ARBA00023306"/>
    </source>
</evidence>
<dbReference type="STRING" id="542762.A0A4S4DXE5"/>
<evidence type="ECO:0000256" key="12">
    <source>
        <dbReference type="ARBA" id="ARBA00047811"/>
    </source>
</evidence>
<organism evidence="17 18">
    <name type="scientific">Camellia sinensis var. sinensis</name>
    <name type="common">China tea</name>
    <dbReference type="NCBI Taxonomy" id="542762"/>
    <lineage>
        <taxon>Eukaryota</taxon>
        <taxon>Viridiplantae</taxon>
        <taxon>Streptophyta</taxon>
        <taxon>Embryophyta</taxon>
        <taxon>Tracheophyta</taxon>
        <taxon>Spermatophyta</taxon>
        <taxon>Magnoliopsida</taxon>
        <taxon>eudicotyledons</taxon>
        <taxon>Gunneridae</taxon>
        <taxon>Pentapetalae</taxon>
        <taxon>asterids</taxon>
        <taxon>Ericales</taxon>
        <taxon>Theaceae</taxon>
        <taxon>Camellia</taxon>
    </lineage>
</organism>
<evidence type="ECO:0000256" key="5">
    <source>
        <dbReference type="ARBA" id="ARBA00022618"/>
    </source>
</evidence>
<dbReference type="GO" id="GO:0051301">
    <property type="term" value="P:cell division"/>
    <property type="evidence" value="ECO:0007669"/>
    <property type="project" value="UniProtKB-KW"/>
</dbReference>
<evidence type="ECO:0000256" key="13">
    <source>
        <dbReference type="ARBA" id="ARBA00048367"/>
    </source>
</evidence>
<accession>A0A4S4DXE5</accession>
<gene>
    <name evidence="17" type="ORF">TEA_011876</name>
</gene>
<keyword evidence="18" id="KW-1185">Reference proteome</keyword>
<dbReference type="PANTHER" id="PTHR24056">
    <property type="entry name" value="CELL DIVISION PROTEIN KINASE"/>
    <property type="match status" value="1"/>
</dbReference>
<dbReference type="GO" id="GO:0005737">
    <property type="term" value="C:cytoplasm"/>
    <property type="evidence" value="ECO:0007669"/>
    <property type="project" value="TreeGrafter"/>
</dbReference>
<dbReference type="GO" id="GO:0004693">
    <property type="term" value="F:cyclin-dependent protein serine/threonine kinase activity"/>
    <property type="evidence" value="ECO:0007669"/>
    <property type="project" value="UniProtKB-EC"/>
</dbReference>
<keyword evidence="4" id="KW-0597">Phosphoprotein</keyword>
<evidence type="ECO:0000256" key="4">
    <source>
        <dbReference type="ARBA" id="ARBA00022553"/>
    </source>
</evidence>
<dbReference type="AlphaFoldDB" id="A0A4S4DXE5"/>
<evidence type="ECO:0000256" key="9">
    <source>
        <dbReference type="ARBA" id="ARBA00022777"/>
    </source>
</evidence>
<keyword evidence="3 15" id="KW-0723">Serine/threonine-protein kinase</keyword>
<dbReference type="PROSITE" id="PS00108">
    <property type="entry name" value="PROTEIN_KINASE_ST"/>
    <property type="match status" value="1"/>
</dbReference>
<keyword evidence="9" id="KW-0418">Kinase</keyword>
<dbReference type="SMART" id="SM00220">
    <property type="entry name" value="S_TKc"/>
    <property type="match status" value="1"/>
</dbReference>
<sequence>MEKYEMGEIIGHGSYSLVYRGLDLKTNQTVAIKKMQSMPYENGVPTTAIREVSLLKEMEHDNIIKLLDVISNIDDGCCIIFEHLDLDLRKFMATYPQDSKDPRIIKNFLHQILSGIKYCHEHRILHRDLKPSNLLVDLNSCILKIADFGLANTFHLPSGGYSPEVFLVAFKFISPECGLYVVVTLWYRPPEMLLGSPPYSTSVDVWSVGCIFAEMVTHWPLFLSSTSDLSKIGQLHKIFSIMGTPNERTWPGVTSLPFYRTNFPKWNPKNLVDFVPNLEPDGVDLLYKMLCMDPSRRISAFDALRHAYFKDL</sequence>
<evidence type="ECO:0000256" key="14">
    <source>
        <dbReference type="PROSITE-ProRule" id="PRU10141"/>
    </source>
</evidence>
<dbReference type="GO" id="GO:0005634">
    <property type="term" value="C:nucleus"/>
    <property type="evidence" value="ECO:0007669"/>
    <property type="project" value="TreeGrafter"/>
</dbReference>
<evidence type="ECO:0000256" key="8">
    <source>
        <dbReference type="ARBA" id="ARBA00022776"/>
    </source>
</evidence>
<keyword evidence="6" id="KW-0808">Transferase</keyword>
<name>A0A4S4DXE5_CAMSN</name>
<dbReference type="InterPro" id="IPR050108">
    <property type="entry name" value="CDK"/>
</dbReference>
<feature type="binding site" evidence="14">
    <location>
        <position position="34"/>
    </location>
    <ligand>
        <name>ATP</name>
        <dbReference type="ChEBI" id="CHEBI:30616"/>
    </ligand>
</feature>
<evidence type="ECO:0000259" key="16">
    <source>
        <dbReference type="PROSITE" id="PS50011"/>
    </source>
</evidence>
<evidence type="ECO:0000256" key="1">
    <source>
        <dbReference type="ARBA" id="ARBA00006485"/>
    </source>
</evidence>
<comment type="caution">
    <text evidence="17">The sequence shown here is derived from an EMBL/GenBank/DDBJ whole genome shotgun (WGS) entry which is preliminary data.</text>
</comment>
<keyword evidence="10 14" id="KW-0067">ATP-binding</keyword>
<dbReference type="InterPro" id="IPR017441">
    <property type="entry name" value="Protein_kinase_ATP_BS"/>
</dbReference>
<keyword evidence="5" id="KW-0132">Cell division</keyword>
<comment type="similarity">
    <text evidence="1">Belongs to the protein kinase superfamily. CMGC Ser/Thr protein kinase family. CDC2/CDKX subfamily.</text>
</comment>
<dbReference type="GO" id="GO:0005524">
    <property type="term" value="F:ATP binding"/>
    <property type="evidence" value="ECO:0007669"/>
    <property type="project" value="UniProtKB-UniRule"/>
</dbReference>
<evidence type="ECO:0000256" key="3">
    <source>
        <dbReference type="ARBA" id="ARBA00022527"/>
    </source>
</evidence>
<feature type="domain" description="Protein kinase" evidence="16">
    <location>
        <begin position="4"/>
        <end position="309"/>
    </location>
</feature>
<evidence type="ECO:0000313" key="17">
    <source>
        <dbReference type="EMBL" id="THG08042.1"/>
    </source>
</evidence>
<dbReference type="GO" id="GO:0000307">
    <property type="term" value="C:cyclin-dependent protein kinase holoenzyme complex"/>
    <property type="evidence" value="ECO:0007669"/>
    <property type="project" value="TreeGrafter"/>
</dbReference>
<dbReference type="GO" id="GO:0030332">
    <property type="term" value="F:cyclin binding"/>
    <property type="evidence" value="ECO:0007669"/>
    <property type="project" value="TreeGrafter"/>
</dbReference>
<dbReference type="SUPFAM" id="SSF56112">
    <property type="entry name" value="Protein kinase-like (PK-like)"/>
    <property type="match status" value="1"/>
</dbReference>
<dbReference type="FunFam" id="3.30.200.20:FF:000124">
    <property type="entry name" value="Cyclin-dependent kinase 4"/>
    <property type="match status" value="1"/>
</dbReference>
<dbReference type="GO" id="GO:0010389">
    <property type="term" value="P:regulation of G2/M transition of mitotic cell cycle"/>
    <property type="evidence" value="ECO:0007669"/>
    <property type="project" value="TreeGrafter"/>
</dbReference>
<dbReference type="GO" id="GO:0000082">
    <property type="term" value="P:G1/S transition of mitotic cell cycle"/>
    <property type="evidence" value="ECO:0007669"/>
    <property type="project" value="TreeGrafter"/>
</dbReference>
<dbReference type="Proteomes" id="UP000306102">
    <property type="component" value="Unassembled WGS sequence"/>
</dbReference>
<evidence type="ECO:0000256" key="15">
    <source>
        <dbReference type="RuleBase" id="RU000304"/>
    </source>
</evidence>
<dbReference type="EMBL" id="SDRB02009624">
    <property type="protein sequence ID" value="THG08042.1"/>
    <property type="molecule type" value="Genomic_DNA"/>
</dbReference>
<dbReference type="Gene3D" id="1.10.510.10">
    <property type="entry name" value="Transferase(Phosphotransferase) domain 1"/>
    <property type="match status" value="1"/>
</dbReference>
<dbReference type="GO" id="GO:0007165">
    <property type="term" value="P:signal transduction"/>
    <property type="evidence" value="ECO:0007669"/>
    <property type="project" value="TreeGrafter"/>
</dbReference>
<reference evidence="17 18" key="1">
    <citation type="journal article" date="2018" name="Proc. Natl. Acad. Sci. U.S.A.">
        <title>Draft genome sequence of Camellia sinensis var. sinensis provides insights into the evolution of the tea genome and tea quality.</title>
        <authorList>
            <person name="Wei C."/>
            <person name="Yang H."/>
            <person name="Wang S."/>
            <person name="Zhao J."/>
            <person name="Liu C."/>
            <person name="Gao L."/>
            <person name="Xia E."/>
            <person name="Lu Y."/>
            <person name="Tai Y."/>
            <person name="She G."/>
            <person name="Sun J."/>
            <person name="Cao H."/>
            <person name="Tong W."/>
            <person name="Gao Q."/>
            <person name="Li Y."/>
            <person name="Deng W."/>
            <person name="Jiang X."/>
            <person name="Wang W."/>
            <person name="Chen Q."/>
            <person name="Zhang S."/>
            <person name="Li H."/>
            <person name="Wu J."/>
            <person name="Wang P."/>
            <person name="Li P."/>
            <person name="Shi C."/>
            <person name="Zheng F."/>
            <person name="Jian J."/>
            <person name="Huang B."/>
            <person name="Shan D."/>
            <person name="Shi M."/>
            <person name="Fang C."/>
            <person name="Yue Y."/>
            <person name="Li F."/>
            <person name="Li D."/>
            <person name="Wei S."/>
            <person name="Han B."/>
            <person name="Jiang C."/>
            <person name="Yin Y."/>
            <person name="Xia T."/>
            <person name="Zhang Z."/>
            <person name="Bennetzen J.L."/>
            <person name="Zhao S."/>
            <person name="Wan X."/>
        </authorList>
    </citation>
    <scope>NUCLEOTIDE SEQUENCE [LARGE SCALE GENOMIC DNA]</scope>
    <source>
        <strain evidence="18">cv. Shuchazao</strain>
        <tissue evidence="17">Leaf</tissue>
    </source>
</reference>
<dbReference type="GO" id="GO:0051445">
    <property type="term" value="P:regulation of meiotic cell cycle"/>
    <property type="evidence" value="ECO:0007669"/>
    <property type="project" value="TreeGrafter"/>
</dbReference>
<proteinExistence type="inferred from homology"/>
<evidence type="ECO:0000313" key="18">
    <source>
        <dbReference type="Proteomes" id="UP000306102"/>
    </source>
</evidence>
<dbReference type="PROSITE" id="PS50011">
    <property type="entry name" value="PROTEIN_KINASE_DOM"/>
    <property type="match status" value="1"/>
</dbReference>
<dbReference type="InterPro" id="IPR011009">
    <property type="entry name" value="Kinase-like_dom_sf"/>
</dbReference>
<dbReference type="PANTHER" id="PTHR24056:SF548">
    <property type="entry name" value="CYCLIN-DEPENDENT KINASE A-1"/>
    <property type="match status" value="1"/>
</dbReference>
<evidence type="ECO:0000256" key="6">
    <source>
        <dbReference type="ARBA" id="ARBA00022679"/>
    </source>
</evidence>
<comment type="catalytic activity">
    <reaction evidence="12">
        <text>L-threonyl-[protein] + ATP = O-phospho-L-threonyl-[protein] + ADP + H(+)</text>
        <dbReference type="Rhea" id="RHEA:46608"/>
        <dbReference type="Rhea" id="RHEA-COMP:11060"/>
        <dbReference type="Rhea" id="RHEA-COMP:11605"/>
        <dbReference type="ChEBI" id="CHEBI:15378"/>
        <dbReference type="ChEBI" id="CHEBI:30013"/>
        <dbReference type="ChEBI" id="CHEBI:30616"/>
        <dbReference type="ChEBI" id="CHEBI:61977"/>
        <dbReference type="ChEBI" id="CHEBI:456216"/>
        <dbReference type="EC" id="2.7.11.22"/>
    </reaction>
</comment>